<keyword evidence="4" id="KW-0233">DNA recombination</keyword>
<comment type="similarity">
    <text evidence="2">Belongs to the RmuC family.</text>
</comment>
<reference evidence="7 8" key="1">
    <citation type="journal article" date="2019" name="Int. J. Syst. Evol. Microbiol.">
        <title>The Global Catalogue of Microorganisms (GCM) 10K type strain sequencing project: providing services to taxonomists for standard genome sequencing and annotation.</title>
        <authorList>
            <consortium name="The Broad Institute Genomics Platform"/>
            <consortium name="The Broad Institute Genome Sequencing Center for Infectious Disease"/>
            <person name="Wu L."/>
            <person name="Ma J."/>
        </authorList>
    </citation>
    <scope>NUCLEOTIDE SEQUENCE [LARGE SCALE GENOMIC DNA]</scope>
    <source>
        <strain evidence="7 8">JCM 14304</strain>
    </source>
</reference>
<comment type="caution">
    <text evidence="7">The sequence shown here is derived from an EMBL/GenBank/DDBJ whole genome shotgun (WGS) entry which is preliminary data.</text>
</comment>
<feature type="coiled-coil region" evidence="5">
    <location>
        <begin position="44"/>
        <end position="109"/>
    </location>
</feature>
<sequence length="397" mass="43890">MRFGTIGDMTGTTVLLILLFLVVGLLLGAVFGVLWVRGRDGAQLARITAERDAAEDRVVELTQERTSVGQQLGGQAVVKEALDRLHAQLNQLEQGRAAWQSQLHQQVNEVRMSGEALRRETASLSTALRKPQVRGRWGELHLRRTVELAGMVAHCDFTEQTTTFGEDGVLRPDLVVRLAEGKNLVVDSKVPLAAFLDASESDDAAFREDRLRAHARHLRTHVDQLSSKAYWTRLSPSPEFVILFVPGESFLSAALDVEPSLLEYAAERRVILATPTTLIATLRAAAYAWNQSALTESAQQVFELGRELYERLGTMGEHLGRVGRSLTSAVEAYNGTVGSFERRVFITARKLRDLHVTESELTAMESIEASVRPLTAPEFLAIDESPTTRRWPPSQAG</sequence>
<dbReference type="Proteomes" id="UP001500190">
    <property type="component" value="Unassembled WGS sequence"/>
</dbReference>
<dbReference type="PANTHER" id="PTHR30563:SF0">
    <property type="entry name" value="DNA RECOMBINATION PROTEIN RMUC"/>
    <property type="match status" value="1"/>
</dbReference>
<keyword evidence="6" id="KW-0812">Transmembrane</keyword>
<keyword evidence="6" id="KW-1133">Transmembrane helix</keyword>
<dbReference type="PANTHER" id="PTHR30563">
    <property type="entry name" value="DNA RECOMBINATION PROTEIN RMUC"/>
    <property type="match status" value="1"/>
</dbReference>
<evidence type="ECO:0000256" key="6">
    <source>
        <dbReference type="SAM" id="Phobius"/>
    </source>
</evidence>
<comment type="function">
    <text evidence="1">Involved in DNA recombination.</text>
</comment>
<proteinExistence type="inferred from homology"/>
<evidence type="ECO:0000256" key="2">
    <source>
        <dbReference type="ARBA" id="ARBA00009840"/>
    </source>
</evidence>
<evidence type="ECO:0000256" key="3">
    <source>
        <dbReference type="ARBA" id="ARBA00023054"/>
    </source>
</evidence>
<feature type="transmembrane region" description="Helical" evidence="6">
    <location>
        <begin position="12"/>
        <end position="36"/>
    </location>
</feature>
<name>A0ABN2DV84_9ACTN</name>
<organism evidence="7 8">
    <name type="scientific">Kribbella karoonensis</name>
    <dbReference type="NCBI Taxonomy" id="324851"/>
    <lineage>
        <taxon>Bacteria</taxon>
        <taxon>Bacillati</taxon>
        <taxon>Actinomycetota</taxon>
        <taxon>Actinomycetes</taxon>
        <taxon>Propionibacteriales</taxon>
        <taxon>Kribbellaceae</taxon>
        <taxon>Kribbella</taxon>
    </lineage>
</organism>
<evidence type="ECO:0000313" key="7">
    <source>
        <dbReference type="EMBL" id="GAA1587762.1"/>
    </source>
</evidence>
<keyword evidence="3 5" id="KW-0175">Coiled coil</keyword>
<keyword evidence="6" id="KW-0472">Membrane</keyword>
<dbReference type="InterPro" id="IPR003798">
    <property type="entry name" value="DNA_recombination_RmuC"/>
</dbReference>
<gene>
    <name evidence="7" type="ORF">GCM10009742_37490</name>
</gene>
<protein>
    <submittedName>
        <fullName evidence="7">DNA recombination protein RmuC</fullName>
    </submittedName>
</protein>
<evidence type="ECO:0000256" key="5">
    <source>
        <dbReference type="SAM" id="Coils"/>
    </source>
</evidence>
<evidence type="ECO:0000313" key="8">
    <source>
        <dbReference type="Proteomes" id="UP001500190"/>
    </source>
</evidence>
<accession>A0ABN2DV84</accession>
<dbReference type="Pfam" id="PF02646">
    <property type="entry name" value="RmuC"/>
    <property type="match status" value="1"/>
</dbReference>
<dbReference type="EMBL" id="BAAAND010000006">
    <property type="protein sequence ID" value="GAA1587762.1"/>
    <property type="molecule type" value="Genomic_DNA"/>
</dbReference>
<keyword evidence="8" id="KW-1185">Reference proteome</keyword>
<evidence type="ECO:0000256" key="4">
    <source>
        <dbReference type="ARBA" id="ARBA00023172"/>
    </source>
</evidence>
<evidence type="ECO:0000256" key="1">
    <source>
        <dbReference type="ARBA" id="ARBA00003416"/>
    </source>
</evidence>